<gene>
    <name evidence="2" type="ORF">LY28_02249</name>
</gene>
<dbReference type="RefSeq" id="WP_110462275.1">
    <property type="nucleotide sequence ID" value="NZ_QKMR01000012.1"/>
</dbReference>
<dbReference type="InterPro" id="IPR039448">
    <property type="entry name" value="Beta_helix"/>
</dbReference>
<accession>A0A318XJF9</accession>
<feature type="domain" description="Right handed beta helix" evidence="1">
    <location>
        <begin position="207"/>
        <end position="336"/>
    </location>
</feature>
<dbReference type="SUPFAM" id="SSF51126">
    <property type="entry name" value="Pectin lyase-like"/>
    <property type="match status" value="1"/>
</dbReference>
<reference evidence="2 3" key="1">
    <citation type="submission" date="2018-06" db="EMBL/GenBank/DDBJ databases">
        <title>Genomic Encyclopedia of Type Strains, Phase I: the one thousand microbial genomes (KMG-I) project.</title>
        <authorList>
            <person name="Kyrpides N."/>
        </authorList>
    </citation>
    <scope>NUCLEOTIDE SEQUENCE [LARGE SCALE GENOMIC DNA]</scope>
    <source>
        <strain evidence="2 3">DSM 19573</strain>
    </source>
</reference>
<protein>
    <submittedName>
        <fullName evidence="2">Parallel beta helix pectate lyase-like protein</fullName>
    </submittedName>
</protein>
<dbReference type="OrthoDB" id="1956031at2"/>
<keyword evidence="2" id="KW-0456">Lyase</keyword>
<comment type="caution">
    <text evidence="2">The sequence shown here is derived from an EMBL/GenBank/DDBJ whole genome shotgun (WGS) entry which is preliminary data.</text>
</comment>
<proteinExistence type="predicted"/>
<dbReference type="Proteomes" id="UP000248132">
    <property type="component" value="Unassembled WGS sequence"/>
</dbReference>
<evidence type="ECO:0000313" key="2">
    <source>
        <dbReference type="EMBL" id="PYG87340.1"/>
    </source>
</evidence>
<sequence length="367" mass="40763">MINRNKLRGLFSGAAFAVTFCILISGFNVFAEQKDIPASYDGIKTYVDGELTQPRDSKGKIAEPFTADGYVYLPIETVCRLLGEEFSWDAANNSIYFGKRPVVKIQEVTVSNADELYNQLGSNKKIKLKPGVYNLSKVKQSIGVKKNVYWEDVYDGKELVFSDIENLTLEGLGDKPAEIVVEPRYADVLNFIGCSNISINNIKAGHTIDKGDCDGGVLKIDSSTDINISDSIFYGCGTLGINAVNSENLKFVNSVIEECSYGIMQLDSCKNFMFTDSIFRKCQGFNMIDIISSTDMVFDKCEFSENTVCYDYSAFLNSDLSYGVKFLNCKFKNNVFNNFGNNLADIDFTGSAFEGNSLFIAKRAELQ</sequence>
<dbReference type="GO" id="GO:0016829">
    <property type="term" value="F:lyase activity"/>
    <property type="evidence" value="ECO:0007669"/>
    <property type="project" value="UniProtKB-KW"/>
</dbReference>
<organism evidence="2 3">
    <name type="scientific">Ruminiclostridium sufflavum DSM 19573</name>
    <dbReference type="NCBI Taxonomy" id="1121337"/>
    <lineage>
        <taxon>Bacteria</taxon>
        <taxon>Bacillati</taxon>
        <taxon>Bacillota</taxon>
        <taxon>Clostridia</taxon>
        <taxon>Eubacteriales</taxon>
        <taxon>Oscillospiraceae</taxon>
        <taxon>Ruminiclostridium</taxon>
    </lineage>
</organism>
<evidence type="ECO:0000313" key="3">
    <source>
        <dbReference type="Proteomes" id="UP000248132"/>
    </source>
</evidence>
<evidence type="ECO:0000259" key="1">
    <source>
        <dbReference type="Pfam" id="PF13229"/>
    </source>
</evidence>
<dbReference type="Pfam" id="PF13229">
    <property type="entry name" value="Beta_helix"/>
    <property type="match status" value="1"/>
</dbReference>
<dbReference type="EMBL" id="QKMR01000012">
    <property type="protein sequence ID" value="PYG87340.1"/>
    <property type="molecule type" value="Genomic_DNA"/>
</dbReference>
<dbReference type="InterPro" id="IPR012334">
    <property type="entry name" value="Pectin_lyas_fold"/>
</dbReference>
<dbReference type="AlphaFoldDB" id="A0A318XJF9"/>
<name>A0A318XJF9_9FIRM</name>
<dbReference type="InterPro" id="IPR011050">
    <property type="entry name" value="Pectin_lyase_fold/virulence"/>
</dbReference>
<keyword evidence="3" id="KW-1185">Reference proteome</keyword>
<dbReference type="Gene3D" id="2.160.20.10">
    <property type="entry name" value="Single-stranded right-handed beta-helix, Pectin lyase-like"/>
    <property type="match status" value="1"/>
</dbReference>